<gene>
    <name evidence="1" type="ORF">G6F64_004184</name>
</gene>
<accession>A0A9P6XD77</accession>
<comment type="caution">
    <text evidence="1">The sequence shown here is derived from an EMBL/GenBank/DDBJ whole genome shotgun (WGS) entry which is preliminary data.</text>
</comment>
<dbReference type="Gene3D" id="4.10.60.10">
    <property type="entry name" value="Zinc finger, CCHC-type"/>
    <property type="match status" value="1"/>
</dbReference>
<dbReference type="SUPFAM" id="SSF57756">
    <property type="entry name" value="Retrovirus zinc finger-like domains"/>
    <property type="match status" value="1"/>
</dbReference>
<keyword evidence="2" id="KW-1185">Reference proteome</keyword>
<reference evidence="1" key="1">
    <citation type="journal article" date="2020" name="Microb. Genom.">
        <title>Genetic diversity of clinical and environmental Mucorales isolates obtained from an investigation of mucormycosis cases among solid organ transplant recipients.</title>
        <authorList>
            <person name="Nguyen M.H."/>
            <person name="Kaul D."/>
            <person name="Muto C."/>
            <person name="Cheng S.J."/>
            <person name="Richter R.A."/>
            <person name="Bruno V.M."/>
            <person name="Liu G."/>
            <person name="Beyhan S."/>
            <person name="Sundermann A.J."/>
            <person name="Mounaud S."/>
            <person name="Pasculle A.W."/>
            <person name="Nierman W.C."/>
            <person name="Driscoll E."/>
            <person name="Cumbie R."/>
            <person name="Clancy C.J."/>
            <person name="Dupont C.L."/>
        </authorList>
    </citation>
    <scope>NUCLEOTIDE SEQUENCE</scope>
    <source>
        <strain evidence="1">GL11</strain>
    </source>
</reference>
<evidence type="ECO:0000313" key="1">
    <source>
        <dbReference type="EMBL" id="KAG1310943.1"/>
    </source>
</evidence>
<dbReference type="Proteomes" id="UP000716291">
    <property type="component" value="Unassembled WGS sequence"/>
</dbReference>
<organism evidence="1 2">
    <name type="scientific">Rhizopus oryzae</name>
    <name type="common">Mucormycosis agent</name>
    <name type="synonym">Rhizopus arrhizus var. delemar</name>
    <dbReference type="NCBI Taxonomy" id="64495"/>
    <lineage>
        <taxon>Eukaryota</taxon>
        <taxon>Fungi</taxon>
        <taxon>Fungi incertae sedis</taxon>
        <taxon>Mucoromycota</taxon>
        <taxon>Mucoromycotina</taxon>
        <taxon>Mucoromycetes</taxon>
        <taxon>Mucorales</taxon>
        <taxon>Mucorineae</taxon>
        <taxon>Rhizopodaceae</taxon>
        <taxon>Rhizopus</taxon>
    </lineage>
</organism>
<dbReference type="EMBL" id="JAANQT010000446">
    <property type="protein sequence ID" value="KAG1310943.1"/>
    <property type="molecule type" value="Genomic_DNA"/>
</dbReference>
<protein>
    <recommendedName>
        <fullName evidence="3">CCHC-type domain-containing protein</fullName>
    </recommendedName>
</protein>
<dbReference type="OrthoDB" id="2288756at2759"/>
<dbReference type="InterPro" id="IPR036875">
    <property type="entry name" value="Znf_CCHC_sf"/>
</dbReference>
<name>A0A9P6XD77_RHIOR</name>
<proteinExistence type="predicted"/>
<dbReference type="GO" id="GO:0008270">
    <property type="term" value="F:zinc ion binding"/>
    <property type="evidence" value="ECO:0007669"/>
    <property type="project" value="InterPro"/>
</dbReference>
<sequence>MAIGVVSVKQGDHHGAIVAFDTIEAQTKACSIGVQVGSLTVIGTQTLSSDNSIYRISLDRLPILRPEELTPLVRQILESYGKDLHVGLLLDPATNLFFGKGFAFLDTSTTEGSAFCELSHKMHLDNHRLVFASWRGMETHCFYCHTPGHTKGTCPILESRKLKTCYERQIPQHVFKDCPEKRNNRIGSKQLRMDPVSH</sequence>
<dbReference type="GO" id="GO:0003676">
    <property type="term" value="F:nucleic acid binding"/>
    <property type="evidence" value="ECO:0007669"/>
    <property type="project" value="InterPro"/>
</dbReference>
<evidence type="ECO:0000313" key="2">
    <source>
        <dbReference type="Proteomes" id="UP000716291"/>
    </source>
</evidence>
<dbReference type="AlphaFoldDB" id="A0A9P6XD77"/>
<evidence type="ECO:0008006" key="3">
    <source>
        <dbReference type="Google" id="ProtNLM"/>
    </source>
</evidence>